<dbReference type="EMBL" id="RYYV01000014">
    <property type="protein sequence ID" value="RUL72701.1"/>
    <property type="molecule type" value="Genomic_DNA"/>
</dbReference>
<dbReference type="InterPro" id="IPR029044">
    <property type="entry name" value="Nucleotide-diphossugar_trans"/>
</dbReference>
<dbReference type="GO" id="GO:0016740">
    <property type="term" value="F:transferase activity"/>
    <property type="evidence" value="ECO:0007669"/>
    <property type="project" value="UniProtKB-KW"/>
</dbReference>
<evidence type="ECO:0000256" key="1">
    <source>
        <dbReference type="SAM" id="MobiDB-lite"/>
    </source>
</evidence>
<dbReference type="Proteomes" id="UP000274358">
    <property type="component" value="Unassembled WGS sequence"/>
</dbReference>
<evidence type="ECO:0000313" key="4">
    <source>
        <dbReference type="Proteomes" id="UP000274358"/>
    </source>
</evidence>
<keyword evidence="4" id="KW-1185">Reference proteome</keyword>
<keyword evidence="3" id="KW-0808">Transferase</keyword>
<evidence type="ECO:0000259" key="2">
    <source>
        <dbReference type="Pfam" id="PF00535"/>
    </source>
</evidence>
<sequence length="325" mass="36191">MRPGRCGHCDNRSGERNVANTGRTNNVQGTDHPPSARIPAIRHLHPPKIGDTAPVSVVVPCFRCAHTIAHAVASVAAQMLPPAEVLLVEDGSDDGTLEQLHRVAHAYPPGWVKVIAMPLNSGPSAARNRGWESASQPWIAFLDADDMWHPQKLKLQMEALAKDPQIALIAHDMNVQSRSAPAPALKTPLKVRVFPRHLMMLRSSFPTASIMLRRELPFRFDETRWRAEDFMLWAQILLSGYRCAKLNQVLASWHKPPFGAGGLSGDMAAMYEAAGSVRKALHEQGLLNGWQWRLGEAMSLIRYLRRRVITFKRRHQGLFLAGRNA</sequence>
<evidence type="ECO:0000313" key="3">
    <source>
        <dbReference type="EMBL" id="RUL72701.1"/>
    </source>
</evidence>
<comment type="caution">
    <text evidence="3">The sequence shown here is derived from an EMBL/GenBank/DDBJ whole genome shotgun (WGS) entry which is preliminary data.</text>
</comment>
<reference evidence="3 4" key="1">
    <citation type="submission" date="2018-12" db="EMBL/GenBank/DDBJ databases">
        <title>Dyella dinghuensis sp. nov. DHOA06 and Dyella choica sp. nov. 4M-K27, isolated from forest soil.</title>
        <authorList>
            <person name="Qiu L.-H."/>
            <person name="Gao Z.-H."/>
        </authorList>
    </citation>
    <scope>NUCLEOTIDE SEQUENCE [LARGE SCALE GENOMIC DNA]</scope>
    <source>
        <strain evidence="3 4">4M-K27</strain>
    </source>
</reference>
<proteinExistence type="predicted"/>
<dbReference type="AlphaFoldDB" id="A0A3S0S8C1"/>
<feature type="compositionally biased region" description="Polar residues" evidence="1">
    <location>
        <begin position="18"/>
        <end position="29"/>
    </location>
</feature>
<dbReference type="PANTHER" id="PTHR43685">
    <property type="entry name" value="GLYCOSYLTRANSFERASE"/>
    <property type="match status" value="1"/>
</dbReference>
<feature type="region of interest" description="Disordered" evidence="1">
    <location>
        <begin position="1"/>
        <end position="36"/>
    </location>
</feature>
<accession>A0A3S0S8C1</accession>
<dbReference type="SUPFAM" id="SSF53448">
    <property type="entry name" value="Nucleotide-diphospho-sugar transferases"/>
    <property type="match status" value="1"/>
</dbReference>
<dbReference type="CDD" id="cd00761">
    <property type="entry name" value="Glyco_tranf_GTA_type"/>
    <property type="match status" value="1"/>
</dbReference>
<dbReference type="Pfam" id="PF00535">
    <property type="entry name" value="Glycos_transf_2"/>
    <property type="match status" value="1"/>
</dbReference>
<dbReference type="InterPro" id="IPR001173">
    <property type="entry name" value="Glyco_trans_2-like"/>
</dbReference>
<dbReference type="InterPro" id="IPR050834">
    <property type="entry name" value="Glycosyltransf_2"/>
</dbReference>
<feature type="domain" description="Glycosyltransferase 2-like" evidence="2">
    <location>
        <begin position="56"/>
        <end position="174"/>
    </location>
</feature>
<organism evidence="3 4">
    <name type="scientific">Dyella choica</name>
    <dbReference type="NCBI Taxonomy" id="1927959"/>
    <lineage>
        <taxon>Bacteria</taxon>
        <taxon>Pseudomonadati</taxon>
        <taxon>Pseudomonadota</taxon>
        <taxon>Gammaproteobacteria</taxon>
        <taxon>Lysobacterales</taxon>
        <taxon>Rhodanobacteraceae</taxon>
        <taxon>Dyella</taxon>
    </lineage>
</organism>
<protein>
    <submittedName>
        <fullName evidence="3">Glycosyltransferase family 2 protein</fullName>
    </submittedName>
</protein>
<gene>
    <name evidence="3" type="ORF">EKH80_16830</name>
</gene>
<dbReference type="PANTHER" id="PTHR43685:SF2">
    <property type="entry name" value="GLYCOSYLTRANSFERASE 2-LIKE DOMAIN-CONTAINING PROTEIN"/>
    <property type="match status" value="1"/>
</dbReference>
<name>A0A3S0S8C1_9GAMM</name>
<dbReference type="Gene3D" id="3.90.550.10">
    <property type="entry name" value="Spore Coat Polysaccharide Biosynthesis Protein SpsA, Chain A"/>
    <property type="match status" value="1"/>
</dbReference>